<gene>
    <name evidence="5" type="ordered locus">Marme_2303</name>
</gene>
<evidence type="ECO:0000259" key="4">
    <source>
        <dbReference type="PROSITE" id="PS50076"/>
    </source>
</evidence>
<keyword evidence="5" id="KW-0346">Stress response</keyword>
<dbReference type="SUPFAM" id="SSF46565">
    <property type="entry name" value="Chaperone J-domain"/>
    <property type="match status" value="1"/>
</dbReference>
<dbReference type="Pfam" id="PF00226">
    <property type="entry name" value="DnaJ"/>
    <property type="match status" value="1"/>
</dbReference>
<dbReference type="eggNOG" id="COG0484">
    <property type="taxonomic scope" value="Bacteria"/>
</dbReference>
<dbReference type="STRING" id="717774.Marme_2303"/>
<reference evidence="5 6" key="1">
    <citation type="journal article" date="2012" name="Stand. Genomic Sci.">
        <title>Complete genome sequence of the melanogenic marine bacterium Marinomonas mediterranea type strain (MMB-1(T)).</title>
        <authorList>
            <person name="Lucas-Elio P."/>
            <person name="Goodwin L."/>
            <person name="Woyke T."/>
            <person name="Pitluck S."/>
            <person name="Nolan M."/>
            <person name="Kyrpides N.C."/>
            <person name="Detter J.C."/>
            <person name="Copeland A."/>
            <person name="Teshima H."/>
            <person name="Bruce D."/>
            <person name="Detter C."/>
            <person name="Tapia R."/>
            <person name="Han S."/>
            <person name="Land M.L."/>
            <person name="Ivanova N."/>
            <person name="Mikhailova N."/>
            <person name="Johnston A.W."/>
            <person name="Sanchez-Amat A."/>
        </authorList>
    </citation>
    <scope>NUCLEOTIDE SEQUENCE [LARGE SCALE GENOMIC DNA]</scope>
    <source>
        <strain evidence="6">ATCC 700492 / JCM 21426 / NBRC 103028 / MMB-1</strain>
    </source>
</reference>
<dbReference type="InterPro" id="IPR050817">
    <property type="entry name" value="DjlA_DnaK_co-chaperone"/>
</dbReference>
<sequence length="461" mass="52145">MSLIDDYHILQIPATATEQDVKAAFRRLARQYHPDKNPDNDTTELFQRLQSAYQNVLDAIKSGTQPQDWQPYHFASEAKPSSFTKSGFSFKNDTAQEELVRERQRAYEEMKRNNAKKDQARDEAIRAARNTLNERRVKALYEEAFKQKKSFDYGSKSSSPYSDADSQQENLFKHSDINPNNDTTTNTQYQFDSETFQNPFSSFDTDNTSSKQPKPTTSPIRLKSAKLAFRATTYIACFAAGIYTTLYWQEVNVPNPNTAEDEIGYIAGLYPNLRLGDAYTLDVTPMYSEPNSSNPPLMDIPSNLNVTVQQAKGNWLALKFSNHTGWASASKFGFGTFENAEIYGCHGHPGIAPDHGELVERTNGSHKKPAGKSRLRVLNQLPHASMLRFESLEGAPPFAIYLHAKQALAANYIPRGKYKLVLETGSLYHRACQHFVFNDQEHTLMDSVDFTSTERSITLRP</sequence>
<accession>F2JU32</accession>
<evidence type="ECO:0000256" key="2">
    <source>
        <dbReference type="SAM" id="Coils"/>
    </source>
</evidence>
<name>F2JU32_MARM1</name>
<protein>
    <submittedName>
        <fullName evidence="5">Heat shock protein DnaJ domain protein</fullName>
    </submittedName>
</protein>
<keyword evidence="6" id="KW-1185">Reference proteome</keyword>
<dbReference type="CDD" id="cd06257">
    <property type="entry name" value="DnaJ"/>
    <property type="match status" value="1"/>
</dbReference>
<dbReference type="KEGG" id="mme:Marme_2303"/>
<dbReference type="SMART" id="SM00271">
    <property type="entry name" value="DnaJ"/>
    <property type="match status" value="1"/>
</dbReference>
<dbReference type="InterPro" id="IPR036869">
    <property type="entry name" value="J_dom_sf"/>
</dbReference>
<proteinExistence type="predicted"/>
<dbReference type="PATRIC" id="fig|717774.3.peg.2373"/>
<dbReference type="Proteomes" id="UP000001062">
    <property type="component" value="Chromosome"/>
</dbReference>
<feature type="coiled-coil region" evidence="2">
    <location>
        <begin position="96"/>
        <end position="127"/>
    </location>
</feature>
<evidence type="ECO:0000256" key="3">
    <source>
        <dbReference type="SAM" id="MobiDB-lite"/>
    </source>
</evidence>
<feature type="region of interest" description="Disordered" evidence="3">
    <location>
        <begin position="196"/>
        <end position="218"/>
    </location>
</feature>
<dbReference type="PROSITE" id="PS50076">
    <property type="entry name" value="DNAJ_2"/>
    <property type="match status" value="1"/>
</dbReference>
<dbReference type="PRINTS" id="PR00625">
    <property type="entry name" value="JDOMAIN"/>
</dbReference>
<evidence type="ECO:0000256" key="1">
    <source>
        <dbReference type="ARBA" id="ARBA00023186"/>
    </source>
</evidence>
<dbReference type="EMBL" id="CP002583">
    <property type="protein sequence ID" value="ADZ91544.1"/>
    <property type="molecule type" value="Genomic_DNA"/>
</dbReference>
<dbReference type="OrthoDB" id="9779889at2"/>
<dbReference type="HOGENOM" id="CLU_592887_0_0_6"/>
<dbReference type="RefSeq" id="WP_013661449.1">
    <property type="nucleotide sequence ID" value="NC_015276.1"/>
</dbReference>
<dbReference type="InterPro" id="IPR001623">
    <property type="entry name" value="DnaJ_domain"/>
</dbReference>
<evidence type="ECO:0000313" key="5">
    <source>
        <dbReference type="EMBL" id="ADZ91544.1"/>
    </source>
</evidence>
<organism evidence="5 6">
    <name type="scientific">Marinomonas mediterranea (strain ATCC 700492 / JCM 21426 / NBRC 103028 / MMB-1)</name>
    <dbReference type="NCBI Taxonomy" id="717774"/>
    <lineage>
        <taxon>Bacteria</taxon>
        <taxon>Pseudomonadati</taxon>
        <taxon>Pseudomonadota</taxon>
        <taxon>Gammaproteobacteria</taxon>
        <taxon>Oceanospirillales</taxon>
        <taxon>Oceanospirillaceae</taxon>
        <taxon>Marinomonas</taxon>
    </lineage>
</organism>
<keyword evidence="2" id="KW-0175">Coiled coil</keyword>
<evidence type="ECO:0000313" key="6">
    <source>
        <dbReference type="Proteomes" id="UP000001062"/>
    </source>
</evidence>
<dbReference type="PANTHER" id="PTHR24074">
    <property type="entry name" value="CO-CHAPERONE PROTEIN DJLA"/>
    <property type="match status" value="1"/>
</dbReference>
<dbReference type="AlphaFoldDB" id="F2JU32"/>
<dbReference type="Gene3D" id="1.10.287.110">
    <property type="entry name" value="DnaJ domain"/>
    <property type="match status" value="1"/>
</dbReference>
<feature type="domain" description="J" evidence="4">
    <location>
        <begin position="5"/>
        <end position="61"/>
    </location>
</feature>
<keyword evidence="1" id="KW-0143">Chaperone</keyword>
<dbReference type="eggNOG" id="COG3103">
    <property type="taxonomic scope" value="Bacteria"/>
</dbReference>